<keyword evidence="7 16" id="KW-0820">tRNA-binding</keyword>
<dbReference type="SUPFAM" id="SSF47323">
    <property type="entry name" value="Anticodon-binding domain of a subclass of class I aminoacyl-tRNA synthetases"/>
    <property type="match status" value="1"/>
</dbReference>
<evidence type="ECO:0000256" key="7">
    <source>
        <dbReference type="ARBA" id="ARBA00022555"/>
    </source>
</evidence>
<dbReference type="InterPro" id="IPR002547">
    <property type="entry name" value="tRNA-bd_dom"/>
</dbReference>
<keyword evidence="11 16" id="KW-0694">RNA-binding</keyword>
<evidence type="ECO:0000256" key="8">
    <source>
        <dbReference type="ARBA" id="ARBA00022598"/>
    </source>
</evidence>
<evidence type="ECO:0000256" key="5">
    <source>
        <dbReference type="ARBA" id="ARBA00018753"/>
    </source>
</evidence>
<dbReference type="PANTHER" id="PTHR11586">
    <property type="entry name" value="TRNA-AMINOACYLATION COFACTOR ARC1 FAMILY MEMBER"/>
    <property type="match status" value="1"/>
</dbReference>
<dbReference type="SUPFAM" id="SSF50249">
    <property type="entry name" value="Nucleic acid-binding proteins"/>
    <property type="match status" value="1"/>
</dbReference>
<evidence type="ECO:0000256" key="9">
    <source>
        <dbReference type="ARBA" id="ARBA00022741"/>
    </source>
</evidence>
<evidence type="ECO:0000256" key="12">
    <source>
        <dbReference type="ARBA" id="ARBA00022917"/>
    </source>
</evidence>
<evidence type="ECO:0000256" key="2">
    <source>
        <dbReference type="ARBA" id="ARBA00004496"/>
    </source>
</evidence>
<evidence type="ECO:0000256" key="14">
    <source>
        <dbReference type="ARBA" id="ARBA00030904"/>
    </source>
</evidence>
<dbReference type="GO" id="GO:0005524">
    <property type="term" value="F:ATP binding"/>
    <property type="evidence" value="ECO:0007669"/>
    <property type="project" value="UniProtKB-KW"/>
</dbReference>
<comment type="subunit">
    <text evidence="3">Homodimer.</text>
</comment>
<evidence type="ECO:0000256" key="15">
    <source>
        <dbReference type="ARBA" id="ARBA00047364"/>
    </source>
</evidence>
<proteinExistence type="predicted"/>
<evidence type="ECO:0000259" key="17">
    <source>
        <dbReference type="PROSITE" id="PS50886"/>
    </source>
</evidence>
<dbReference type="FunFam" id="2.40.50.140:FF:000042">
    <property type="entry name" value="Methionine--tRNA ligase"/>
    <property type="match status" value="1"/>
</dbReference>
<dbReference type="CDD" id="cd02800">
    <property type="entry name" value="tRNA_bind_EcMetRS_like"/>
    <property type="match status" value="1"/>
</dbReference>
<dbReference type="GO" id="GO:0006431">
    <property type="term" value="P:methionyl-tRNA aminoacylation"/>
    <property type="evidence" value="ECO:0007669"/>
    <property type="project" value="InterPro"/>
</dbReference>
<dbReference type="InterPro" id="IPR012340">
    <property type="entry name" value="NA-bd_OB-fold"/>
</dbReference>
<evidence type="ECO:0000256" key="3">
    <source>
        <dbReference type="ARBA" id="ARBA00011738"/>
    </source>
</evidence>
<dbReference type="GO" id="GO:0000049">
    <property type="term" value="F:tRNA binding"/>
    <property type="evidence" value="ECO:0007669"/>
    <property type="project" value="UniProtKB-UniRule"/>
</dbReference>
<evidence type="ECO:0000256" key="1">
    <source>
        <dbReference type="ARBA" id="ARBA00003314"/>
    </source>
</evidence>
<comment type="catalytic activity">
    <reaction evidence="15">
        <text>tRNA(Met) + L-methionine + ATP = L-methionyl-tRNA(Met) + AMP + diphosphate</text>
        <dbReference type="Rhea" id="RHEA:13481"/>
        <dbReference type="Rhea" id="RHEA-COMP:9667"/>
        <dbReference type="Rhea" id="RHEA-COMP:9698"/>
        <dbReference type="ChEBI" id="CHEBI:30616"/>
        <dbReference type="ChEBI" id="CHEBI:33019"/>
        <dbReference type="ChEBI" id="CHEBI:57844"/>
        <dbReference type="ChEBI" id="CHEBI:78442"/>
        <dbReference type="ChEBI" id="CHEBI:78530"/>
        <dbReference type="ChEBI" id="CHEBI:456215"/>
        <dbReference type="EC" id="6.1.1.10"/>
    </reaction>
</comment>
<comment type="subcellular location">
    <subcellularLocation>
        <location evidence="2">Cytoplasm</location>
    </subcellularLocation>
</comment>
<dbReference type="Proteomes" id="UP000664815">
    <property type="component" value="Unassembled WGS sequence"/>
</dbReference>
<evidence type="ECO:0000256" key="4">
    <source>
        <dbReference type="ARBA" id="ARBA00012838"/>
    </source>
</evidence>
<dbReference type="GO" id="GO:0005737">
    <property type="term" value="C:cytoplasm"/>
    <property type="evidence" value="ECO:0007669"/>
    <property type="project" value="UniProtKB-SubCell"/>
</dbReference>
<evidence type="ECO:0000256" key="6">
    <source>
        <dbReference type="ARBA" id="ARBA00022490"/>
    </source>
</evidence>
<protein>
    <recommendedName>
        <fullName evidence="5">Methionine--tRNA ligase</fullName>
        <ecNumber evidence="4">6.1.1.10</ecNumber>
    </recommendedName>
    <alternativeName>
        <fullName evidence="14">Methionyl-tRNA synthetase</fullName>
    </alternativeName>
</protein>
<comment type="function">
    <text evidence="1">Is required not only for elongation of protein synthesis but also for the initiation of all mRNA translation through initiator tRNA(fMet) aminoacylation.</text>
</comment>
<dbReference type="NCBIfam" id="TIGR00399">
    <property type="entry name" value="metG_C_term"/>
    <property type="match status" value="1"/>
</dbReference>
<dbReference type="Pfam" id="PF01588">
    <property type="entry name" value="tRNA_bind"/>
    <property type="match status" value="1"/>
</dbReference>
<evidence type="ECO:0000256" key="13">
    <source>
        <dbReference type="ARBA" id="ARBA00023146"/>
    </source>
</evidence>
<evidence type="ECO:0000256" key="10">
    <source>
        <dbReference type="ARBA" id="ARBA00022840"/>
    </source>
</evidence>
<name>A0A9D8KVZ9_9GAMM</name>
<dbReference type="InterPro" id="IPR009080">
    <property type="entry name" value="tRNAsynth_Ia_anticodon-bd"/>
</dbReference>
<dbReference type="GO" id="GO:0004825">
    <property type="term" value="F:methionine-tRNA ligase activity"/>
    <property type="evidence" value="ECO:0007669"/>
    <property type="project" value="UniProtKB-EC"/>
</dbReference>
<keyword evidence="6" id="KW-0963">Cytoplasm</keyword>
<keyword evidence="13" id="KW-0030">Aminoacyl-tRNA synthetase</keyword>
<dbReference type="InterPro" id="IPR004495">
    <property type="entry name" value="Met-tRNA-synth_bsu_C"/>
</dbReference>
<dbReference type="Gene3D" id="2.40.50.140">
    <property type="entry name" value="Nucleic acid-binding proteins"/>
    <property type="match status" value="1"/>
</dbReference>
<dbReference type="EMBL" id="JAFKMG010000658">
    <property type="protein sequence ID" value="MBN8799110.1"/>
    <property type="molecule type" value="Genomic_DNA"/>
</dbReference>
<keyword evidence="10" id="KW-0067">ATP-binding</keyword>
<accession>A0A9D8KVZ9</accession>
<evidence type="ECO:0000313" key="18">
    <source>
        <dbReference type="EMBL" id="MBN8799110.1"/>
    </source>
</evidence>
<keyword evidence="12" id="KW-0648">Protein biosynthesis</keyword>
<keyword evidence="9" id="KW-0547">Nucleotide-binding</keyword>
<comment type="caution">
    <text evidence="18">The sequence shown here is derived from an EMBL/GenBank/DDBJ whole genome shotgun (WGS) entry which is preliminary data.</text>
</comment>
<evidence type="ECO:0000256" key="16">
    <source>
        <dbReference type="PROSITE-ProRule" id="PRU00209"/>
    </source>
</evidence>
<dbReference type="AlphaFoldDB" id="A0A9D8KVZ9"/>
<dbReference type="PANTHER" id="PTHR11586:SF37">
    <property type="entry name" value="TRNA-BINDING DOMAIN-CONTAINING PROTEIN"/>
    <property type="match status" value="1"/>
</dbReference>
<evidence type="ECO:0000313" key="19">
    <source>
        <dbReference type="Proteomes" id="UP000664815"/>
    </source>
</evidence>
<feature type="non-terminal residue" evidence="18">
    <location>
        <position position="1"/>
    </location>
</feature>
<keyword evidence="8 18" id="KW-0436">Ligase</keyword>
<evidence type="ECO:0000256" key="11">
    <source>
        <dbReference type="ARBA" id="ARBA00022884"/>
    </source>
</evidence>
<gene>
    <name evidence="18" type="primary">metG</name>
    <name evidence="18" type="ORF">J0H45_07100</name>
</gene>
<dbReference type="PROSITE" id="PS50886">
    <property type="entry name" value="TRBD"/>
    <property type="match status" value="1"/>
</dbReference>
<sequence length="205" mass="21570">LAALKPVLPANALQAEGFLNAPMHGWGDIAKPLTAHTIAAYVALFTRIDPKMIDAMTDASKDTLAAPPAEAKPAKAEKPAKVEVKAEPRAEGEASAYIGIDDFAKLDLRIGKVLECGFVEGSDKLLRFLLDAGDLGQRQIFSGIRGSYGEPEKLVGRSVVFIANLAPRKMRFGLSEGMILSAGFDGGALALLDADAGAQPGMPVR</sequence>
<organism evidence="18 19">
    <name type="scientific">Stenotrophomonas nitritireducens</name>
    <dbReference type="NCBI Taxonomy" id="83617"/>
    <lineage>
        <taxon>Bacteria</taxon>
        <taxon>Pseudomonadati</taxon>
        <taxon>Pseudomonadota</taxon>
        <taxon>Gammaproteobacteria</taxon>
        <taxon>Lysobacterales</taxon>
        <taxon>Lysobacteraceae</taxon>
        <taxon>Stenotrophomonas</taxon>
    </lineage>
</organism>
<feature type="domain" description="TRNA-binding" evidence="17">
    <location>
        <begin position="102"/>
        <end position="205"/>
    </location>
</feature>
<reference evidence="18" key="1">
    <citation type="submission" date="2021-02" db="EMBL/GenBank/DDBJ databases">
        <title>Thiocyanate and organic carbon inputs drive convergent selection for specific autotrophic Afipia and Thiobacillus strains within complex microbiomes.</title>
        <authorList>
            <person name="Huddy R.J."/>
            <person name="Sachdeva R."/>
            <person name="Kadzinga F."/>
            <person name="Kantor R.S."/>
            <person name="Harrison S.T.L."/>
            <person name="Banfield J.F."/>
        </authorList>
    </citation>
    <scope>NUCLEOTIDE SEQUENCE</scope>
    <source>
        <strain evidence="18">SCN18_10_11_15_R1_P_69_7</strain>
    </source>
</reference>
<dbReference type="InterPro" id="IPR051270">
    <property type="entry name" value="Tyrosine-tRNA_ligase_regulator"/>
</dbReference>
<dbReference type="EC" id="6.1.1.10" evidence="4"/>